<dbReference type="OrthoDB" id="5413827at2759"/>
<name>A0A8E2E7A8_9PEZI</name>
<keyword evidence="2" id="KW-1185">Reference proteome</keyword>
<dbReference type="AlphaFoldDB" id="A0A8E2E7A8"/>
<proteinExistence type="predicted"/>
<reference evidence="1 2" key="1">
    <citation type="journal article" date="2016" name="Nat. Commun.">
        <title>Ectomycorrhizal ecology is imprinted in the genome of the dominant symbiotic fungus Cenococcum geophilum.</title>
        <authorList>
            <consortium name="DOE Joint Genome Institute"/>
            <person name="Peter M."/>
            <person name="Kohler A."/>
            <person name="Ohm R.A."/>
            <person name="Kuo A."/>
            <person name="Krutzmann J."/>
            <person name="Morin E."/>
            <person name="Arend M."/>
            <person name="Barry K.W."/>
            <person name="Binder M."/>
            <person name="Choi C."/>
            <person name="Clum A."/>
            <person name="Copeland A."/>
            <person name="Grisel N."/>
            <person name="Haridas S."/>
            <person name="Kipfer T."/>
            <person name="LaButti K."/>
            <person name="Lindquist E."/>
            <person name="Lipzen A."/>
            <person name="Maire R."/>
            <person name="Meier B."/>
            <person name="Mihaltcheva S."/>
            <person name="Molinier V."/>
            <person name="Murat C."/>
            <person name="Poggeler S."/>
            <person name="Quandt C.A."/>
            <person name="Sperisen C."/>
            <person name="Tritt A."/>
            <person name="Tisserant E."/>
            <person name="Crous P.W."/>
            <person name="Henrissat B."/>
            <person name="Nehls U."/>
            <person name="Egli S."/>
            <person name="Spatafora J.W."/>
            <person name="Grigoriev I.V."/>
            <person name="Martin F.M."/>
        </authorList>
    </citation>
    <scope>NUCLEOTIDE SEQUENCE [LARGE SCALE GENOMIC DNA]</scope>
    <source>
        <strain evidence="1 2">CBS 459.81</strain>
    </source>
</reference>
<protein>
    <submittedName>
        <fullName evidence="1">Uncharacterized protein</fullName>
    </submittedName>
</protein>
<dbReference type="EMBL" id="KV745045">
    <property type="protein sequence ID" value="OCK78696.1"/>
    <property type="molecule type" value="Genomic_DNA"/>
</dbReference>
<evidence type="ECO:0000313" key="1">
    <source>
        <dbReference type="EMBL" id="OCK78696.1"/>
    </source>
</evidence>
<dbReference type="Proteomes" id="UP000250266">
    <property type="component" value="Unassembled WGS sequence"/>
</dbReference>
<gene>
    <name evidence="1" type="ORF">K432DRAFT_383695</name>
</gene>
<evidence type="ECO:0000313" key="2">
    <source>
        <dbReference type="Proteomes" id="UP000250266"/>
    </source>
</evidence>
<sequence>MDSSRASLLGLPVELRLMIYELLWVPSSLNLPEDGLPRFESGKNAGDLNLLLSCKKIYEEAMRRAFTRHTFIGGSGIIWPRQTAITPIGPYNAVELLRSHVKPLVRSVAIHYDEWVTLRLLVEFAKVLPELNEIILLTKNDSIRDPWLRGFSAAVHSRSDVRMFIRQWEFELMTQIPPRWRFVIKGGDKREVRLGWGYAPSAS</sequence>
<accession>A0A8E2E7A8</accession>
<organism evidence="1 2">
    <name type="scientific">Lepidopterella palustris CBS 459.81</name>
    <dbReference type="NCBI Taxonomy" id="1314670"/>
    <lineage>
        <taxon>Eukaryota</taxon>
        <taxon>Fungi</taxon>
        <taxon>Dikarya</taxon>
        <taxon>Ascomycota</taxon>
        <taxon>Pezizomycotina</taxon>
        <taxon>Dothideomycetes</taxon>
        <taxon>Pleosporomycetidae</taxon>
        <taxon>Mytilinidiales</taxon>
        <taxon>Argynnaceae</taxon>
        <taxon>Lepidopterella</taxon>
    </lineage>
</organism>